<dbReference type="PATRIC" id="fig|332950.4.peg.2371"/>
<dbReference type="PANTHER" id="PTHR43568">
    <property type="entry name" value="P PROTEIN"/>
    <property type="match status" value="1"/>
</dbReference>
<organism evidence="8 9">
    <name type="scientific">Enterococcus termitis</name>
    <dbReference type="NCBI Taxonomy" id="332950"/>
    <lineage>
        <taxon>Bacteria</taxon>
        <taxon>Bacillati</taxon>
        <taxon>Bacillota</taxon>
        <taxon>Bacilli</taxon>
        <taxon>Lactobacillales</taxon>
        <taxon>Enterococcaceae</taxon>
        <taxon>Enterococcus</taxon>
    </lineage>
</organism>
<accession>A0A1E5GK02</accession>
<evidence type="ECO:0000256" key="6">
    <source>
        <dbReference type="SAM" id="Phobius"/>
    </source>
</evidence>
<feature type="transmembrane region" description="Helical" evidence="6">
    <location>
        <begin position="157"/>
        <end position="178"/>
    </location>
</feature>
<keyword evidence="9" id="KW-1185">Reference proteome</keyword>
<dbReference type="EMBL" id="MIJY01000023">
    <property type="protein sequence ID" value="OEG13007.1"/>
    <property type="molecule type" value="Genomic_DNA"/>
</dbReference>
<evidence type="ECO:0000256" key="1">
    <source>
        <dbReference type="ARBA" id="ARBA00004141"/>
    </source>
</evidence>
<dbReference type="AlphaFoldDB" id="A0A1E5GK02"/>
<keyword evidence="4 6" id="KW-1133">Transmembrane helix</keyword>
<feature type="transmembrane region" description="Helical" evidence="6">
    <location>
        <begin position="82"/>
        <end position="106"/>
    </location>
</feature>
<evidence type="ECO:0000313" key="8">
    <source>
        <dbReference type="EMBL" id="OEG13007.1"/>
    </source>
</evidence>
<protein>
    <recommendedName>
        <fullName evidence="7">Citrate transporter-like domain-containing protein</fullName>
    </recommendedName>
</protein>
<comment type="caution">
    <text evidence="8">The sequence shown here is derived from an EMBL/GenBank/DDBJ whole genome shotgun (WGS) entry which is preliminary data.</text>
</comment>
<feature type="transmembrane region" description="Helical" evidence="6">
    <location>
        <begin position="279"/>
        <end position="301"/>
    </location>
</feature>
<dbReference type="PANTHER" id="PTHR43568:SF1">
    <property type="entry name" value="P PROTEIN"/>
    <property type="match status" value="1"/>
</dbReference>
<name>A0A1E5GK02_9ENTE</name>
<proteinExistence type="predicted"/>
<keyword evidence="2" id="KW-0813">Transport</keyword>
<feature type="transmembrane region" description="Helical" evidence="6">
    <location>
        <begin position="307"/>
        <end position="332"/>
    </location>
</feature>
<dbReference type="GO" id="GO:0016020">
    <property type="term" value="C:membrane"/>
    <property type="evidence" value="ECO:0007669"/>
    <property type="project" value="UniProtKB-SubCell"/>
</dbReference>
<dbReference type="RefSeq" id="WP_069663707.1">
    <property type="nucleotide sequence ID" value="NZ_JBHUJJ010000001.1"/>
</dbReference>
<feature type="transmembrane region" description="Helical" evidence="6">
    <location>
        <begin position="118"/>
        <end position="137"/>
    </location>
</feature>
<dbReference type="Pfam" id="PF03600">
    <property type="entry name" value="CitMHS"/>
    <property type="match status" value="1"/>
</dbReference>
<evidence type="ECO:0000256" key="5">
    <source>
        <dbReference type="ARBA" id="ARBA00023136"/>
    </source>
</evidence>
<feature type="transmembrane region" description="Helical" evidence="6">
    <location>
        <begin position="244"/>
        <end position="267"/>
    </location>
</feature>
<evidence type="ECO:0000259" key="7">
    <source>
        <dbReference type="Pfam" id="PF03600"/>
    </source>
</evidence>
<evidence type="ECO:0000256" key="4">
    <source>
        <dbReference type="ARBA" id="ARBA00022989"/>
    </source>
</evidence>
<feature type="domain" description="Citrate transporter-like" evidence="7">
    <location>
        <begin position="17"/>
        <end position="307"/>
    </location>
</feature>
<dbReference type="OrthoDB" id="3177666at2"/>
<keyword evidence="5 6" id="KW-0472">Membrane</keyword>
<keyword evidence="3 6" id="KW-0812">Transmembrane</keyword>
<feature type="transmembrane region" description="Helical" evidence="6">
    <location>
        <begin position="344"/>
        <end position="366"/>
    </location>
</feature>
<feature type="transmembrane region" description="Helical" evidence="6">
    <location>
        <begin position="39"/>
        <end position="62"/>
    </location>
</feature>
<evidence type="ECO:0000313" key="9">
    <source>
        <dbReference type="Proteomes" id="UP000095094"/>
    </source>
</evidence>
<dbReference type="InterPro" id="IPR051475">
    <property type="entry name" value="Diverse_Ion_Transporter"/>
</dbReference>
<dbReference type="Proteomes" id="UP000095094">
    <property type="component" value="Unassembled WGS sequence"/>
</dbReference>
<evidence type="ECO:0000256" key="3">
    <source>
        <dbReference type="ARBA" id="ARBA00022692"/>
    </source>
</evidence>
<feature type="transmembrane region" description="Helical" evidence="6">
    <location>
        <begin position="199"/>
        <end position="232"/>
    </location>
</feature>
<evidence type="ECO:0000256" key="2">
    <source>
        <dbReference type="ARBA" id="ARBA00022448"/>
    </source>
</evidence>
<comment type="subcellular location">
    <subcellularLocation>
        <location evidence="1">Membrane</location>
        <topology evidence="1">Multi-pass membrane protein</topology>
    </subcellularLocation>
</comment>
<reference evidence="9" key="1">
    <citation type="submission" date="2016-09" db="EMBL/GenBank/DDBJ databases">
        <authorList>
            <person name="Gulvik C.A."/>
        </authorList>
    </citation>
    <scope>NUCLEOTIDE SEQUENCE [LARGE SCALE GENOMIC DNA]</scope>
    <source>
        <strain evidence="9">LMG 8895</strain>
    </source>
</reference>
<dbReference type="GO" id="GO:0055085">
    <property type="term" value="P:transmembrane transport"/>
    <property type="evidence" value="ECO:0007669"/>
    <property type="project" value="InterPro"/>
</dbReference>
<dbReference type="PROSITE" id="PS51257">
    <property type="entry name" value="PROKAR_LIPOPROTEIN"/>
    <property type="match status" value="1"/>
</dbReference>
<sequence length="367" mass="41037">MKRIVAFFTNDLLFSLSLLIALISCFFGKFSIESIDFKVIFCLFGLMLLVANIEKLGILTYLAEKLIDISATTRALIRNITLLAFFSSMLLTNDVAILSLMPIYLTITKKIPDMNNKILGAVLLIIAANLGSSFFPFGNPQNLFLFSYYSLSTVTFFQWSLLLLIVSLVFLFLSFLWTKKSRIPKQMAPLPTIDKRKISYLSLIGLFILLGVFDLFPYYIIIPIAVILLGIYDVGTLKQVDYRLLATFVFFFVAVGNFAQLESVSLLIKKQFTTNSATFFGSIALSQVISNVPAAILVAPFTTQTQALFWGVNVGGLGTIIASLANLIGFKIYKQYYPNQSKEFLIKFSGINLIFLVGFAVVFRLLL</sequence>
<dbReference type="InterPro" id="IPR004680">
    <property type="entry name" value="Cit_transptr-like_dom"/>
</dbReference>
<feature type="transmembrane region" description="Helical" evidence="6">
    <location>
        <begin position="12"/>
        <end position="32"/>
    </location>
</feature>
<gene>
    <name evidence="8" type="ORF">BCR25_05840</name>
</gene>